<dbReference type="OrthoDB" id="8449859at2"/>
<dbReference type="STRING" id="582672.SAMN05216360_10928"/>
<dbReference type="EMBL" id="FNHS01000009">
    <property type="protein sequence ID" value="SDN53087.1"/>
    <property type="molecule type" value="Genomic_DNA"/>
</dbReference>
<protein>
    <submittedName>
        <fullName evidence="2">Uncharacterized protein</fullName>
    </submittedName>
</protein>
<keyword evidence="3" id="KW-1185">Reference proteome</keyword>
<sequence length="149" mass="15688">MRVPPLRSGTALVGLAALALCSSVPTAQARDGVNAAIIGGAAAGVIGGVVAGALLNEARPAPSYAPPPPPPPPVYVQAHPVVREVIEERPSVREVVVHDEAGERAFHLHEGCDAGDRRACVKLGILIGQHQEQRAAWQHAHPEMFSWDR</sequence>
<reference evidence="3" key="1">
    <citation type="submission" date="2016-10" db="EMBL/GenBank/DDBJ databases">
        <authorList>
            <person name="Varghese N."/>
            <person name="Submissions S."/>
        </authorList>
    </citation>
    <scope>NUCLEOTIDE SEQUENCE [LARGE SCALE GENOMIC DNA]</scope>
    <source>
        <strain evidence="3">BL47</strain>
    </source>
</reference>
<dbReference type="Proteomes" id="UP000198704">
    <property type="component" value="Unassembled WGS sequence"/>
</dbReference>
<keyword evidence="1" id="KW-0732">Signal</keyword>
<dbReference type="AlphaFoldDB" id="A0A1H0C5J5"/>
<proteinExistence type="predicted"/>
<evidence type="ECO:0000256" key="1">
    <source>
        <dbReference type="SAM" id="SignalP"/>
    </source>
</evidence>
<evidence type="ECO:0000313" key="3">
    <source>
        <dbReference type="Proteomes" id="UP000198704"/>
    </source>
</evidence>
<dbReference type="RefSeq" id="WP_143012262.1">
    <property type="nucleotide sequence ID" value="NZ_FNHS01000009.1"/>
</dbReference>
<accession>A0A1H0C5J5</accession>
<evidence type="ECO:0000313" key="2">
    <source>
        <dbReference type="EMBL" id="SDN53087.1"/>
    </source>
</evidence>
<gene>
    <name evidence="2" type="ORF">SAMN05216360_10928</name>
</gene>
<feature type="signal peptide" evidence="1">
    <location>
        <begin position="1"/>
        <end position="29"/>
    </location>
</feature>
<name>A0A1H0C5J5_9HYPH</name>
<organism evidence="2 3">
    <name type="scientific">Methylobacterium phyllostachyos</name>
    <dbReference type="NCBI Taxonomy" id="582672"/>
    <lineage>
        <taxon>Bacteria</taxon>
        <taxon>Pseudomonadati</taxon>
        <taxon>Pseudomonadota</taxon>
        <taxon>Alphaproteobacteria</taxon>
        <taxon>Hyphomicrobiales</taxon>
        <taxon>Methylobacteriaceae</taxon>
        <taxon>Methylobacterium</taxon>
    </lineage>
</organism>
<feature type="chain" id="PRO_5011558098" evidence="1">
    <location>
        <begin position="30"/>
        <end position="149"/>
    </location>
</feature>